<dbReference type="EMBL" id="BAAANY010000018">
    <property type="protein sequence ID" value="GAA1691154.1"/>
    <property type="molecule type" value="Genomic_DNA"/>
</dbReference>
<evidence type="ECO:0000313" key="3">
    <source>
        <dbReference type="EMBL" id="GAA1691154.1"/>
    </source>
</evidence>
<comment type="caution">
    <text evidence="3">The sequence shown here is derived from an EMBL/GenBank/DDBJ whole genome shotgun (WGS) entry which is preliminary data.</text>
</comment>
<sequence>MARDPDKPTIRARINTFRERAGMIWQVFTITRKRDKLLVPLMLGAFLAPILIAAIVSLFIGYWGQSMPLGVALGALAGMVIFTRRATKAQYDSMAGQPGAALGVIQQMRGGWISSETPVQFNAHQDMIHRVLGKPGVVLVGEGNTNRLKHLFSQEMKRVSRVTGGIEIYRVVVGSEEGQVPLDKLQRHFLKLPRNLTGKQVTALQKRMVAISGPNMPIPKGPMPKGARMPKSARSPRT</sequence>
<dbReference type="Proteomes" id="UP001500618">
    <property type="component" value="Unassembled WGS sequence"/>
</dbReference>
<feature type="transmembrane region" description="Helical" evidence="2">
    <location>
        <begin position="37"/>
        <end position="60"/>
    </location>
</feature>
<evidence type="ECO:0000313" key="4">
    <source>
        <dbReference type="Proteomes" id="UP001500618"/>
    </source>
</evidence>
<evidence type="ECO:0000256" key="2">
    <source>
        <dbReference type="SAM" id="Phobius"/>
    </source>
</evidence>
<protein>
    <submittedName>
        <fullName evidence="3">DUF4191 domain-containing protein</fullName>
    </submittedName>
</protein>
<keyword evidence="4" id="KW-1185">Reference proteome</keyword>
<keyword evidence="2" id="KW-0812">Transmembrane</keyword>
<organism evidence="3 4">
    <name type="scientific">Fodinicola feengrottensis</name>
    <dbReference type="NCBI Taxonomy" id="435914"/>
    <lineage>
        <taxon>Bacteria</taxon>
        <taxon>Bacillati</taxon>
        <taxon>Actinomycetota</taxon>
        <taxon>Actinomycetes</taxon>
        <taxon>Mycobacteriales</taxon>
        <taxon>Fodinicola</taxon>
    </lineage>
</organism>
<reference evidence="3 4" key="1">
    <citation type="journal article" date="2019" name="Int. J. Syst. Evol. Microbiol.">
        <title>The Global Catalogue of Microorganisms (GCM) 10K type strain sequencing project: providing services to taxonomists for standard genome sequencing and annotation.</title>
        <authorList>
            <consortium name="The Broad Institute Genomics Platform"/>
            <consortium name="The Broad Institute Genome Sequencing Center for Infectious Disease"/>
            <person name="Wu L."/>
            <person name="Ma J."/>
        </authorList>
    </citation>
    <scope>NUCLEOTIDE SEQUENCE [LARGE SCALE GENOMIC DNA]</scope>
    <source>
        <strain evidence="3 4">JCM 14718</strain>
    </source>
</reference>
<dbReference type="RefSeq" id="WP_163567961.1">
    <property type="nucleotide sequence ID" value="NZ_BAAANY010000018.1"/>
</dbReference>
<name>A0ABN2HP84_9ACTN</name>
<feature type="region of interest" description="Disordered" evidence="1">
    <location>
        <begin position="212"/>
        <end position="238"/>
    </location>
</feature>
<keyword evidence="2" id="KW-0472">Membrane</keyword>
<keyword evidence="2" id="KW-1133">Transmembrane helix</keyword>
<dbReference type="InterPro" id="IPR025445">
    <property type="entry name" value="DUF4191"/>
</dbReference>
<evidence type="ECO:0000256" key="1">
    <source>
        <dbReference type="SAM" id="MobiDB-lite"/>
    </source>
</evidence>
<dbReference type="Pfam" id="PF13829">
    <property type="entry name" value="DUF4191"/>
    <property type="match status" value="1"/>
</dbReference>
<accession>A0ABN2HP84</accession>
<proteinExistence type="predicted"/>
<feature type="transmembrane region" description="Helical" evidence="2">
    <location>
        <begin position="66"/>
        <end position="83"/>
    </location>
</feature>
<gene>
    <name evidence="3" type="ORF">GCM10009765_45790</name>
</gene>